<dbReference type="PANTHER" id="PTHR43081:SF1">
    <property type="entry name" value="ADENYLATE CYCLASE, TERMINAL-DIFFERENTIATION SPECIFIC"/>
    <property type="match status" value="1"/>
</dbReference>
<dbReference type="AlphaFoldDB" id="A0A382N6A4"/>
<dbReference type="SUPFAM" id="SSF55073">
    <property type="entry name" value="Nucleotide cyclase"/>
    <property type="match status" value="1"/>
</dbReference>
<dbReference type="InterPro" id="IPR001054">
    <property type="entry name" value="A/G_cyclase"/>
</dbReference>
<accession>A0A382N6A4</accession>
<dbReference type="PANTHER" id="PTHR43081">
    <property type="entry name" value="ADENYLATE CYCLASE, TERMINAL-DIFFERENTIATION SPECIFIC-RELATED"/>
    <property type="match status" value="1"/>
</dbReference>
<dbReference type="Gene3D" id="3.30.70.1230">
    <property type="entry name" value="Nucleotide cyclase"/>
    <property type="match status" value="1"/>
</dbReference>
<organism evidence="2">
    <name type="scientific">marine metagenome</name>
    <dbReference type="NCBI Taxonomy" id="408172"/>
    <lineage>
        <taxon>unclassified sequences</taxon>
        <taxon>metagenomes</taxon>
        <taxon>ecological metagenomes</taxon>
    </lineage>
</organism>
<evidence type="ECO:0000259" key="1">
    <source>
        <dbReference type="PROSITE" id="PS50125"/>
    </source>
</evidence>
<feature type="domain" description="Guanylate cyclase" evidence="1">
    <location>
        <begin position="1"/>
        <end position="54"/>
    </location>
</feature>
<dbReference type="Pfam" id="PF00211">
    <property type="entry name" value="Guanylate_cyc"/>
    <property type="match status" value="1"/>
</dbReference>
<name>A0A382N6A4_9ZZZZ</name>
<dbReference type="InterPro" id="IPR029787">
    <property type="entry name" value="Nucleotide_cyclase"/>
</dbReference>
<proteinExistence type="predicted"/>
<evidence type="ECO:0000313" key="2">
    <source>
        <dbReference type="EMBL" id="SVC55855.1"/>
    </source>
</evidence>
<gene>
    <name evidence="2" type="ORF">METZ01_LOCUS308709</name>
</gene>
<sequence length="179" mass="20110">MKVYNDQRAAEGKLPIDHGMGINTDSIVSGNIGSPKRMDYTVIGDGVNLAARIESACKQYGAHILISEFTLRAVKATYRTRQVDYVIVKGKTEPVGVYEVLDYHDDESYPNLVDALGTFNDGHRCWNEGKWDQSTKLFKDVLKINPGDKAAQLYIDRCVHMKKNPPKGDWDGVWVMTTK</sequence>
<dbReference type="GO" id="GO:0006171">
    <property type="term" value="P:cAMP biosynthetic process"/>
    <property type="evidence" value="ECO:0007669"/>
    <property type="project" value="TreeGrafter"/>
</dbReference>
<dbReference type="InterPro" id="IPR050697">
    <property type="entry name" value="Adenylyl/Guanylyl_Cyclase_3/4"/>
</dbReference>
<protein>
    <recommendedName>
        <fullName evidence="1">Guanylate cyclase domain-containing protein</fullName>
    </recommendedName>
</protein>
<dbReference type="EMBL" id="UINC01097822">
    <property type="protein sequence ID" value="SVC55855.1"/>
    <property type="molecule type" value="Genomic_DNA"/>
</dbReference>
<dbReference type="PROSITE" id="PS50125">
    <property type="entry name" value="GUANYLATE_CYCLASE_2"/>
    <property type="match status" value="1"/>
</dbReference>
<dbReference type="GO" id="GO:0035556">
    <property type="term" value="P:intracellular signal transduction"/>
    <property type="evidence" value="ECO:0007669"/>
    <property type="project" value="InterPro"/>
</dbReference>
<dbReference type="CDD" id="cd07302">
    <property type="entry name" value="CHD"/>
    <property type="match status" value="1"/>
</dbReference>
<reference evidence="2" key="1">
    <citation type="submission" date="2018-05" db="EMBL/GenBank/DDBJ databases">
        <authorList>
            <person name="Lanie J.A."/>
            <person name="Ng W.-L."/>
            <person name="Kazmierczak K.M."/>
            <person name="Andrzejewski T.M."/>
            <person name="Davidsen T.M."/>
            <person name="Wayne K.J."/>
            <person name="Tettelin H."/>
            <person name="Glass J.I."/>
            <person name="Rusch D."/>
            <person name="Podicherti R."/>
            <person name="Tsui H.-C.T."/>
            <person name="Winkler M.E."/>
        </authorList>
    </citation>
    <scope>NUCLEOTIDE SEQUENCE</scope>
</reference>